<feature type="domain" description="Gfo/Idh/MocA-like oxidoreductase N-terminal" evidence="1">
    <location>
        <begin position="6"/>
        <end position="100"/>
    </location>
</feature>
<dbReference type="SUPFAM" id="SSF51735">
    <property type="entry name" value="NAD(P)-binding Rossmann-fold domains"/>
    <property type="match status" value="1"/>
</dbReference>
<dbReference type="Gene3D" id="3.30.360.10">
    <property type="entry name" value="Dihydrodipicolinate Reductase, domain 2"/>
    <property type="match status" value="1"/>
</dbReference>
<dbReference type="GO" id="GO:0000166">
    <property type="term" value="F:nucleotide binding"/>
    <property type="evidence" value="ECO:0007669"/>
    <property type="project" value="InterPro"/>
</dbReference>
<evidence type="ECO:0000313" key="4">
    <source>
        <dbReference type="Proteomes" id="UP000324209"/>
    </source>
</evidence>
<dbReference type="SUPFAM" id="SSF55347">
    <property type="entry name" value="Glyceraldehyde-3-phosphate dehydrogenase-like, C-terminal domain"/>
    <property type="match status" value="1"/>
</dbReference>
<feature type="domain" description="GFO/IDH/MocA-like oxidoreductase" evidence="2">
    <location>
        <begin position="166"/>
        <end position="291"/>
    </location>
</feature>
<dbReference type="InterPro" id="IPR000683">
    <property type="entry name" value="Gfo/Idh/MocA-like_OxRdtase_N"/>
</dbReference>
<dbReference type="InterPro" id="IPR036291">
    <property type="entry name" value="NAD(P)-bd_dom_sf"/>
</dbReference>
<organism evidence="3 4">
    <name type="scientific">Oceanispirochaeta crateris</name>
    <dbReference type="NCBI Taxonomy" id="2518645"/>
    <lineage>
        <taxon>Bacteria</taxon>
        <taxon>Pseudomonadati</taxon>
        <taxon>Spirochaetota</taxon>
        <taxon>Spirochaetia</taxon>
        <taxon>Spirochaetales</taxon>
        <taxon>Spirochaetaceae</taxon>
        <taxon>Oceanispirochaeta</taxon>
    </lineage>
</organism>
<dbReference type="KEGG" id="ock:EXM22_17395"/>
<dbReference type="InterPro" id="IPR052515">
    <property type="entry name" value="Gfo/Idh/MocA_Oxidoreductase"/>
</dbReference>
<dbReference type="RefSeq" id="WP_149487747.1">
    <property type="nucleotide sequence ID" value="NZ_CP036150.1"/>
</dbReference>
<evidence type="ECO:0000313" key="3">
    <source>
        <dbReference type="EMBL" id="QEN09674.1"/>
    </source>
</evidence>
<gene>
    <name evidence="3" type="ORF">EXM22_17395</name>
</gene>
<dbReference type="PANTHER" id="PTHR43249:SF1">
    <property type="entry name" value="D-GLUCOSIDE 3-DEHYDROGENASE"/>
    <property type="match status" value="1"/>
</dbReference>
<dbReference type="Proteomes" id="UP000324209">
    <property type="component" value="Chromosome"/>
</dbReference>
<reference evidence="3 4" key="1">
    <citation type="submission" date="2019-02" db="EMBL/GenBank/DDBJ databases">
        <title>Complete Genome Sequence and Methylome Analysis of free living Spirochaetas.</title>
        <authorList>
            <person name="Fomenkov A."/>
            <person name="Dubinina G."/>
            <person name="Leshcheva N."/>
            <person name="Mikheeva N."/>
            <person name="Grabovich M."/>
            <person name="Vincze T."/>
            <person name="Roberts R.J."/>
        </authorList>
    </citation>
    <scope>NUCLEOTIDE SEQUENCE [LARGE SCALE GENOMIC DNA]</scope>
    <source>
        <strain evidence="3 4">K2</strain>
    </source>
</reference>
<sequence length="392" mass="43437">MEKKKIRAGLLGSGFSASFHYDALCRVYGANVEVCGVYSPNVDRCREFALKRNIPVRTSVDELLDCCDVVHLCTPPASHEDLAVKALNRDKHVIIEKPFTGYFGRGVSDFSGDSFDRKVGMDEALGSIKRILQAEKESSGTIFYAENWVYAPAVQKEREVIEKTKGQILRILGEESHSGSHSPYYGDWTFSGGGSIMGKSVHPLTAALYLKSVEGRVRNSEIRPVSVTARTHSLTRNKNYQDDGFLRTGYKDIEDYGALHITFSDGTVGDIFASEVVMGGVYNHMEVYASNHRTVININPNTALQTYNPQKEQFDDLYVVEKIGTKEGWAFTSPDEDWFTGYQNEMESFYSNALSGTAPESDSRLAADTISTVYAAYLSASQKGVEVSIPLL</sequence>
<dbReference type="EMBL" id="CP036150">
    <property type="protein sequence ID" value="QEN09674.1"/>
    <property type="molecule type" value="Genomic_DNA"/>
</dbReference>
<evidence type="ECO:0000259" key="2">
    <source>
        <dbReference type="Pfam" id="PF22725"/>
    </source>
</evidence>
<dbReference type="Pfam" id="PF01408">
    <property type="entry name" value="GFO_IDH_MocA"/>
    <property type="match status" value="1"/>
</dbReference>
<dbReference type="InterPro" id="IPR055170">
    <property type="entry name" value="GFO_IDH_MocA-like_dom"/>
</dbReference>
<dbReference type="AlphaFoldDB" id="A0A5C1QSP2"/>
<dbReference type="Gene3D" id="3.40.50.720">
    <property type="entry name" value="NAD(P)-binding Rossmann-like Domain"/>
    <property type="match status" value="1"/>
</dbReference>
<name>A0A5C1QSP2_9SPIO</name>
<keyword evidence="4" id="KW-1185">Reference proteome</keyword>
<protein>
    <submittedName>
        <fullName evidence="3">Gfo/Idh/MocA family oxidoreductase</fullName>
    </submittedName>
</protein>
<accession>A0A5C1QSP2</accession>
<proteinExistence type="predicted"/>
<evidence type="ECO:0000259" key="1">
    <source>
        <dbReference type="Pfam" id="PF01408"/>
    </source>
</evidence>
<dbReference type="PANTHER" id="PTHR43249">
    <property type="entry name" value="UDP-N-ACETYL-2-AMINO-2-DEOXY-D-GLUCURONATE OXIDASE"/>
    <property type="match status" value="1"/>
</dbReference>
<dbReference type="OrthoDB" id="9815825at2"/>
<dbReference type="Pfam" id="PF22725">
    <property type="entry name" value="GFO_IDH_MocA_C3"/>
    <property type="match status" value="1"/>
</dbReference>